<keyword evidence="1" id="KW-0472">Membrane</keyword>
<organism evidence="2 3">
    <name type="scientific">Pendulispora brunnea</name>
    <dbReference type="NCBI Taxonomy" id="2905690"/>
    <lineage>
        <taxon>Bacteria</taxon>
        <taxon>Pseudomonadati</taxon>
        <taxon>Myxococcota</taxon>
        <taxon>Myxococcia</taxon>
        <taxon>Myxococcales</taxon>
        <taxon>Sorangiineae</taxon>
        <taxon>Pendulisporaceae</taxon>
        <taxon>Pendulispora</taxon>
    </lineage>
</organism>
<reference evidence="2 3" key="1">
    <citation type="submission" date="2021-12" db="EMBL/GenBank/DDBJ databases">
        <title>Discovery of the Pendulisporaceae a myxobacterial family with distinct sporulation behavior and unique specialized metabolism.</title>
        <authorList>
            <person name="Garcia R."/>
            <person name="Popoff A."/>
            <person name="Bader C.D."/>
            <person name="Loehr J."/>
            <person name="Walesch S."/>
            <person name="Walt C."/>
            <person name="Boldt J."/>
            <person name="Bunk B."/>
            <person name="Haeckl F.J.F.P.J."/>
            <person name="Gunesch A.P."/>
            <person name="Birkelbach J."/>
            <person name="Nuebel U."/>
            <person name="Pietschmann T."/>
            <person name="Bach T."/>
            <person name="Mueller R."/>
        </authorList>
    </citation>
    <scope>NUCLEOTIDE SEQUENCE [LARGE SCALE GENOMIC DNA]</scope>
    <source>
        <strain evidence="2 3">MSr12523</strain>
    </source>
</reference>
<keyword evidence="1" id="KW-1133">Transmembrane helix</keyword>
<gene>
    <name evidence="2" type="ORF">LZC95_13785</name>
</gene>
<evidence type="ECO:0000313" key="2">
    <source>
        <dbReference type="EMBL" id="WXA97900.1"/>
    </source>
</evidence>
<proteinExistence type="predicted"/>
<accession>A0ABZ2KJZ3</accession>
<keyword evidence="3" id="KW-1185">Reference proteome</keyword>
<dbReference type="Proteomes" id="UP001379533">
    <property type="component" value="Chromosome"/>
</dbReference>
<dbReference type="EMBL" id="CP089982">
    <property type="protein sequence ID" value="WXA97900.1"/>
    <property type="molecule type" value="Genomic_DNA"/>
</dbReference>
<feature type="transmembrane region" description="Helical" evidence="1">
    <location>
        <begin position="9"/>
        <end position="27"/>
    </location>
</feature>
<keyword evidence="1" id="KW-0812">Transmembrane</keyword>
<feature type="transmembrane region" description="Helical" evidence="1">
    <location>
        <begin position="39"/>
        <end position="57"/>
    </location>
</feature>
<name>A0ABZ2KJZ3_9BACT</name>
<sequence>MKKLYRDVAGYVTMFLGLSLIILAGYSSSEDRLSPGARVVAGSVAGLSGGVITFVVSRRLLAG</sequence>
<protein>
    <submittedName>
        <fullName evidence="2">Uncharacterized protein</fullName>
    </submittedName>
</protein>
<evidence type="ECO:0000313" key="3">
    <source>
        <dbReference type="Proteomes" id="UP001379533"/>
    </source>
</evidence>
<evidence type="ECO:0000256" key="1">
    <source>
        <dbReference type="SAM" id="Phobius"/>
    </source>
</evidence>
<dbReference type="RefSeq" id="WP_394848518.1">
    <property type="nucleotide sequence ID" value="NZ_CP089982.1"/>
</dbReference>